<gene>
    <name evidence="1" type="ORF">H5410_024920</name>
</gene>
<accession>A0A9J5ZNH6</accession>
<evidence type="ECO:0000313" key="2">
    <source>
        <dbReference type="Proteomes" id="UP000824120"/>
    </source>
</evidence>
<proteinExistence type="predicted"/>
<dbReference type="Proteomes" id="UP000824120">
    <property type="component" value="Chromosome 4"/>
</dbReference>
<protein>
    <submittedName>
        <fullName evidence="1">Uncharacterized protein</fullName>
    </submittedName>
</protein>
<dbReference type="EMBL" id="JACXVP010000004">
    <property type="protein sequence ID" value="KAG5613639.1"/>
    <property type="molecule type" value="Genomic_DNA"/>
</dbReference>
<name>A0A9J5ZNH6_SOLCO</name>
<reference evidence="1 2" key="1">
    <citation type="submission" date="2020-09" db="EMBL/GenBank/DDBJ databases">
        <title>De no assembly of potato wild relative species, Solanum commersonii.</title>
        <authorList>
            <person name="Cho K."/>
        </authorList>
    </citation>
    <scope>NUCLEOTIDE SEQUENCE [LARGE SCALE GENOMIC DNA]</scope>
    <source>
        <strain evidence="1">LZ3.2</strain>
        <tissue evidence="1">Leaf</tissue>
    </source>
</reference>
<sequence length="106" mass="11815">MCYFVRRRRKEGLTLESSPAEAEVERRSILATNLLKGESSKGFYRANGFASVNLLFSVMFLVQNTLVDPGACFTADFSSGVDACKTVVDWRVEKDRALQVSCTTLH</sequence>
<comment type="caution">
    <text evidence="1">The sequence shown here is derived from an EMBL/GenBank/DDBJ whole genome shotgun (WGS) entry which is preliminary data.</text>
</comment>
<organism evidence="1 2">
    <name type="scientific">Solanum commersonii</name>
    <name type="common">Commerson's wild potato</name>
    <name type="synonym">Commerson's nightshade</name>
    <dbReference type="NCBI Taxonomy" id="4109"/>
    <lineage>
        <taxon>Eukaryota</taxon>
        <taxon>Viridiplantae</taxon>
        <taxon>Streptophyta</taxon>
        <taxon>Embryophyta</taxon>
        <taxon>Tracheophyta</taxon>
        <taxon>Spermatophyta</taxon>
        <taxon>Magnoliopsida</taxon>
        <taxon>eudicotyledons</taxon>
        <taxon>Gunneridae</taxon>
        <taxon>Pentapetalae</taxon>
        <taxon>asterids</taxon>
        <taxon>lamiids</taxon>
        <taxon>Solanales</taxon>
        <taxon>Solanaceae</taxon>
        <taxon>Solanoideae</taxon>
        <taxon>Solaneae</taxon>
        <taxon>Solanum</taxon>
    </lineage>
</organism>
<dbReference type="AlphaFoldDB" id="A0A9J5ZNH6"/>
<evidence type="ECO:0000313" key="1">
    <source>
        <dbReference type="EMBL" id="KAG5613639.1"/>
    </source>
</evidence>
<keyword evidence="2" id="KW-1185">Reference proteome</keyword>